<feature type="domain" description="RagB/SusD" evidence="6">
    <location>
        <begin position="308"/>
        <end position="527"/>
    </location>
</feature>
<keyword evidence="3" id="KW-0732">Signal</keyword>
<keyword evidence="9" id="KW-1185">Reference proteome</keyword>
<comment type="caution">
    <text evidence="8">The sequence shown here is derived from an EMBL/GenBank/DDBJ whole genome shotgun (WGS) entry which is preliminary data.</text>
</comment>
<evidence type="ECO:0000259" key="7">
    <source>
        <dbReference type="Pfam" id="PF14322"/>
    </source>
</evidence>
<dbReference type="Gene3D" id="1.25.40.390">
    <property type="match status" value="1"/>
</dbReference>
<comment type="similarity">
    <text evidence="2">Belongs to the SusD family.</text>
</comment>
<gene>
    <name evidence="8" type="ORF">C7448_11217</name>
</gene>
<dbReference type="CDD" id="cd08977">
    <property type="entry name" value="SusD"/>
    <property type="match status" value="1"/>
</dbReference>
<evidence type="ECO:0000313" key="8">
    <source>
        <dbReference type="EMBL" id="REH43911.1"/>
    </source>
</evidence>
<dbReference type="AlphaFoldDB" id="A0A3E0HF45"/>
<evidence type="ECO:0000256" key="2">
    <source>
        <dbReference type="ARBA" id="ARBA00006275"/>
    </source>
</evidence>
<accession>A0A3E0HF45</accession>
<comment type="subcellular location">
    <subcellularLocation>
        <location evidence="1">Cell outer membrane</location>
    </subcellularLocation>
</comment>
<keyword evidence="4" id="KW-0472">Membrane</keyword>
<dbReference type="Pfam" id="PF14322">
    <property type="entry name" value="SusD-like_3"/>
    <property type="match status" value="1"/>
</dbReference>
<dbReference type="Pfam" id="PF07980">
    <property type="entry name" value="SusD_RagB"/>
    <property type="match status" value="1"/>
</dbReference>
<proteinExistence type="inferred from homology"/>
<dbReference type="EMBL" id="QUNS01000012">
    <property type="protein sequence ID" value="REH43911.1"/>
    <property type="molecule type" value="Genomic_DNA"/>
</dbReference>
<evidence type="ECO:0000313" key="9">
    <source>
        <dbReference type="Proteomes" id="UP000256884"/>
    </source>
</evidence>
<reference evidence="8 9" key="1">
    <citation type="submission" date="2018-08" db="EMBL/GenBank/DDBJ databases">
        <title>Genomic Encyclopedia of Type Strains, Phase IV (KMG-IV): sequencing the most valuable type-strain genomes for metagenomic binning, comparative biology and taxonomic classification.</title>
        <authorList>
            <person name="Goeker M."/>
        </authorList>
    </citation>
    <scope>NUCLEOTIDE SEQUENCE [LARGE SCALE GENOMIC DNA]</scope>
    <source>
        <strain evidence="8 9">DSM 18841</strain>
    </source>
</reference>
<name>A0A3E0HF45_9FLAO</name>
<evidence type="ECO:0000256" key="5">
    <source>
        <dbReference type="ARBA" id="ARBA00023237"/>
    </source>
</evidence>
<evidence type="ECO:0000259" key="6">
    <source>
        <dbReference type="Pfam" id="PF07980"/>
    </source>
</evidence>
<dbReference type="SUPFAM" id="SSF48452">
    <property type="entry name" value="TPR-like"/>
    <property type="match status" value="1"/>
</dbReference>
<evidence type="ECO:0000256" key="3">
    <source>
        <dbReference type="ARBA" id="ARBA00022729"/>
    </source>
</evidence>
<dbReference type="OrthoDB" id="5694214at2"/>
<keyword evidence="5" id="KW-0998">Cell outer membrane</keyword>
<dbReference type="GO" id="GO:0009279">
    <property type="term" value="C:cell outer membrane"/>
    <property type="evidence" value="ECO:0007669"/>
    <property type="project" value="UniProtKB-SubCell"/>
</dbReference>
<organism evidence="8 9">
    <name type="scientific">Tenacibaculum gallaicum</name>
    <dbReference type="NCBI Taxonomy" id="561505"/>
    <lineage>
        <taxon>Bacteria</taxon>
        <taxon>Pseudomonadati</taxon>
        <taxon>Bacteroidota</taxon>
        <taxon>Flavobacteriia</taxon>
        <taxon>Flavobacteriales</taxon>
        <taxon>Flavobacteriaceae</taxon>
        <taxon>Tenacibaculum</taxon>
    </lineage>
</organism>
<dbReference type="InterPro" id="IPR012944">
    <property type="entry name" value="SusD_RagB_dom"/>
</dbReference>
<dbReference type="RefSeq" id="WP_115902204.1">
    <property type="nucleotide sequence ID" value="NZ_QUNS01000012.1"/>
</dbReference>
<evidence type="ECO:0000256" key="4">
    <source>
        <dbReference type="ARBA" id="ARBA00023136"/>
    </source>
</evidence>
<dbReference type="Proteomes" id="UP000256884">
    <property type="component" value="Unassembled WGS sequence"/>
</dbReference>
<dbReference type="PROSITE" id="PS51257">
    <property type="entry name" value="PROKAR_LIPOPROTEIN"/>
    <property type="match status" value="1"/>
</dbReference>
<dbReference type="InterPro" id="IPR011990">
    <property type="entry name" value="TPR-like_helical_dom_sf"/>
</dbReference>
<evidence type="ECO:0000256" key="1">
    <source>
        <dbReference type="ARBA" id="ARBA00004442"/>
    </source>
</evidence>
<sequence length="527" mass="60579">MKNTYIKLIAYIVSIQIGFVSCSDDFTNLDPLGSTSYENFWKTEQDALEAVNSLYYYMKDDDMFGRGFFWYINASDDMVTGRLNATADNVKNFNITGDEGYTSWMYPQSYKIIRRANDILKNVPAMNISKEQKNRIVGEAYFMRGFHYFWLAHTYGDNDKNGGVPIVTEDNMDDEAGSYKRPKSVIENYEFIVKDLKKAANLLPLFTEMGEGDYGRAHKDAALAYIAKTYLYWAQYDSSKYTDVVTYCDAVTNSGSGRALIDTDNPKKDFRLLHSHLNNWTSEYIWSANSGVEGGSILPGVMLENKGWGQYNGWGYYTPTESLYNEFEPNDVRREVTVLKFGDEFEFFGETKRYQSENSLSGFQFNKYMYEYTFENPVGTYINSNGNSPTTLYNTPILRYAEILLMKSEALIQQGGNGDADLNRVRERAGLPPLSNATLEDIKHERRVEFAGEFANRHYDLVRWGDAVKVYSKPLYGRIHTDRSNPDSDYTVEQVWQARNFDPTYMHVWPIPNEVIISSGIKQNTGW</sequence>
<dbReference type="InterPro" id="IPR033985">
    <property type="entry name" value="SusD-like_N"/>
</dbReference>
<protein>
    <submittedName>
        <fullName evidence="8">Putative outer membrane starch-binding protein</fullName>
    </submittedName>
</protein>
<feature type="domain" description="SusD-like N-terminal" evidence="7">
    <location>
        <begin position="76"/>
        <end position="231"/>
    </location>
</feature>